<comment type="caution">
    <text evidence="1">The sequence shown here is derived from an EMBL/GenBank/DDBJ whole genome shotgun (WGS) entry which is preliminary data.</text>
</comment>
<dbReference type="AlphaFoldDB" id="A0AA86U215"/>
<protein>
    <submittedName>
        <fullName evidence="1">P-loop containing nucleoside triphosphate hydrolase</fullName>
    </submittedName>
    <submittedName>
        <fullName evidence="2">P-loop_containing nucleoside triphosphate hydrolase</fullName>
    </submittedName>
</protein>
<reference evidence="1" key="1">
    <citation type="submission" date="2023-06" db="EMBL/GenBank/DDBJ databases">
        <authorList>
            <person name="Kurt Z."/>
        </authorList>
    </citation>
    <scope>NUCLEOTIDE SEQUENCE</scope>
</reference>
<keyword evidence="3" id="KW-1185">Reference proteome</keyword>
<name>A0AA86U215_9EUKA</name>
<organism evidence="1">
    <name type="scientific">Hexamita inflata</name>
    <dbReference type="NCBI Taxonomy" id="28002"/>
    <lineage>
        <taxon>Eukaryota</taxon>
        <taxon>Metamonada</taxon>
        <taxon>Diplomonadida</taxon>
        <taxon>Hexamitidae</taxon>
        <taxon>Hexamitinae</taxon>
        <taxon>Hexamita</taxon>
    </lineage>
</organism>
<gene>
    <name evidence="1" type="ORF">HINF_LOCUS26715</name>
    <name evidence="2" type="ORF">HINF_LOCUS28478</name>
</gene>
<dbReference type="EMBL" id="CAXDID020000090">
    <property type="protein sequence ID" value="CAL6022083.1"/>
    <property type="molecule type" value="Genomic_DNA"/>
</dbReference>
<sequence>MRTQINLTIMGSQNSNKSVILQDFVQKYNLNGEPIQQFNILKIIKDIPIMFKINYIETNFEHVDTFKTVMSESNVVIICFDSSQQETVDKVQYYIPLLRMTKQQILIVDTSSSFQQQNVQLVLYVKELLEEFQIQTIEKQNIVEKIVEYNMK</sequence>
<evidence type="ECO:0000313" key="1">
    <source>
        <dbReference type="EMBL" id="CAI9939070.1"/>
    </source>
</evidence>
<dbReference type="SUPFAM" id="SSF52540">
    <property type="entry name" value="P-loop containing nucleoside triphosphate hydrolases"/>
    <property type="match status" value="1"/>
</dbReference>
<dbReference type="Gene3D" id="3.40.50.300">
    <property type="entry name" value="P-loop containing nucleotide triphosphate hydrolases"/>
    <property type="match status" value="1"/>
</dbReference>
<evidence type="ECO:0000313" key="2">
    <source>
        <dbReference type="EMBL" id="CAL6022083.1"/>
    </source>
</evidence>
<keyword evidence="1" id="KW-0378">Hydrolase</keyword>
<evidence type="ECO:0000313" key="3">
    <source>
        <dbReference type="Proteomes" id="UP001642409"/>
    </source>
</evidence>
<accession>A0AA86U215</accession>
<dbReference type="InterPro" id="IPR027417">
    <property type="entry name" value="P-loop_NTPase"/>
</dbReference>
<reference evidence="2 3" key="2">
    <citation type="submission" date="2024-07" db="EMBL/GenBank/DDBJ databases">
        <authorList>
            <person name="Akdeniz Z."/>
        </authorList>
    </citation>
    <scope>NUCLEOTIDE SEQUENCE [LARGE SCALE GENOMIC DNA]</scope>
</reference>
<dbReference type="GO" id="GO:0016787">
    <property type="term" value="F:hydrolase activity"/>
    <property type="evidence" value="ECO:0007669"/>
    <property type="project" value="UniProtKB-KW"/>
</dbReference>
<dbReference type="EMBL" id="CATOUU010000660">
    <property type="protein sequence ID" value="CAI9939070.1"/>
    <property type="molecule type" value="Genomic_DNA"/>
</dbReference>
<proteinExistence type="predicted"/>
<dbReference type="Proteomes" id="UP001642409">
    <property type="component" value="Unassembled WGS sequence"/>
</dbReference>